<evidence type="ECO:0000313" key="9">
    <source>
        <dbReference type="Proteomes" id="UP001437256"/>
    </source>
</evidence>
<feature type="compositionally biased region" description="Basic and acidic residues" evidence="6">
    <location>
        <begin position="61"/>
        <end position="73"/>
    </location>
</feature>
<dbReference type="InterPro" id="IPR002100">
    <property type="entry name" value="TF_MADSbox"/>
</dbReference>
<dbReference type="Gene3D" id="3.40.1810.10">
    <property type="entry name" value="Transcription factor, MADS-box"/>
    <property type="match status" value="1"/>
</dbReference>
<dbReference type="Proteomes" id="UP001437256">
    <property type="component" value="Unassembled WGS sequence"/>
</dbReference>
<feature type="region of interest" description="Disordered" evidence="6">
    <location>
        <begin position="61"/>
        <end position="117"/>
    </location>
</feature>
<feature type="compositionally biased region" description="Low complexity" evidence="6">
    <location>
        <begin position="228"/>
        <end position="239"/>
    </location>
</feature>
<feature type="region of interest" description="Disordered" evidence="6">
    <location>
        <begin position="130"/>
        <end position="331"/>
    </location>
</feature>
<feature type="compositionally biased region" description="Polar residues" evidence="6">
    <location>
        <begin position="187"/>
        <end position="197"/>
    </location>
</feature>
<dbReference type="PROSITE" id="PS50066">
    <property type="entry name" value="MADS_BOX_2"/>
    <property type="match status" value="1"/>
</dbReference>
<dbReference type="EMBL" id="JBBXMP010000306">
    <property type="protein sequence ID" value="KAL0058504.1"/>
    <property type="molecule type" value="Genomic_DNA"/>
</dbReference>
<dbReference type="InterPro" id="IPR036879">
    <property type="entry name" value="TF_MADSbox_sf"/>
</dbReference>
<evidence type="ECO:0000256" key="1">
    <source>
        <dbReference type="ARBA" id="ARBA00004123"/>
    </source>
</evidence>
<dbReference type="Pfam" id="PF00319">
    <property type="entry name" value="SRF-TF"/>
    <property type="match status" value="1"/>
</dbReference>
<keyword evidence="5" id="KW-0539">Nucleus</keyword>
<protein>
    <recommendedName>
        <fullName evidence="7">MADS-box domain-containing protein</fullName>
    </recommendedName>
</protein>
<keyword evidence="4" id="KW-0804">Transcription</keyword>
<keyword evidence="3" id="KW-0238">DNA-binding</keyword>
<keyword evidence="9" id="KW-1185">Reference proteome</keyword>
<comment type="caution">
    <text evidence="8">The sequence shown here is derived from an EMBL/GenBank/DDBJ whole genome shotgun (WGS) entry which is preliminary data.</text>
</comment>
<dbReference type="SUPFAM" id="SSF55455">
    <property type="entry name" value="SRF-like"/>
    <property type="match status" value="1"/>
</dbReference>
<accession>A0ABR2ZB91</accession>
<dbReference type="SMART" id="SM00432">
    <property type="entry name" value="MADS"/>
    <property type="match status" value="1"/>
</dbReference>
<comment type="subcellular location">
    <subcellularLocation>
        <location evidence="1">Nucleus</location>
    </subcellularLocation>
</comment>
<dbReference type="PANTHER" id="PTHR48019">
    <property type="entry name" value="SERUM RESPONSE FACTOR HOMOLOG"/>
    <property type="match status" value="1"/>
</dbReference>
<feature type="domain" description="MADS-box" evidence="7">
    <location>
        <begin position="13"/>
        <end position="41"/>
    </location>
</feature>
<name>A0ABR2ZB91_9AGAR</name>
<evidence type="ECO:0000256" key="6">
    <source>
        <dbReference type="SAM" id="MobiDB-lite"/>
    </source>
</evidence>
<feature type="compositionally biased region" description="Acidic residues" evidence="6">
    <location>
        <begin position="88"/>
        <end position="97"/>
    </location>
</feature>
<keyword evidence="2" id="KW-0805">Transcription regulation</keyword>
<gene>
    <name evidence="8" type="ORF">AAF712_014821</name>
</gene>
<evidence type="ECO:0000313" key="8">
    <source>
        <dbReference type="EMBL" id="KAL0058504.1"/>
    </source>
</evidence>
<organism evidence="8 9">
    <name type="scientific">Marasmius tenuissimus</name>
    <dbReference type="NCBI Taxonomy" id="585030"/>
    <lineage>
        <taxon>Eukaryota</taxon>
        <taxon>Fungi</taxon>
        <taxon>Dikarya</taxon>
        <taxon>Basidiomycota</taxon>
        <taxon>Agaricomycotina</taxon>
        <taxon>Agaricomycetes</taxon>
        <taxon>Agaricomycetidae</taxon>
        <taxon>Agaricales</taxon>
        <taxon>Marasmiineae</taxon>
        <taxon>Marasmiaceae</taxon>
        <taxon>Marasmius</taxon>
    </lineage>
</organism>
<dbReference type="InterPro" id="IPR050142">
    <property type="entry name" value="MADS-box/MEF2_TF"/>
</dbReference>
<evidence type="ECO:0000256" key="4">
    <source>
        <dbReference type="ARBA" id="ARBA00023163"/>
    </source>
</evidence>
<proteinExistence type="predicted"/>
<evidence type="ECO:0000256" key="2">
    <source>
        <dbReference type="ARBA" id="ARBA00023015"/>
    </source>
</evidence>
<evidence type="ECO:0000256" key="5">
    <source>
        <dbReference type="ARBA" id="ARBA00023242"/>
    </source>
</evidence>
<dbReference type="PRINTS" id="PR00404">
    <property type="entry name" value="MADSDOMAIN"/>
</dbReference>
<reference evidence="8 9" key="1">
    <citation type="submission" date="2024-05" db="EMBL/GenBank/DDBJ databases">
        <title>A draft genome resource for the thread blight pathogen Marasmius tenuissimus strain MS-2.</title>
        <authorList>
            <person name="Yulfo-Soto G.E."/>
            <person name="Baruah I.K."/>
            <person name="Amoako-Attah I."/>
            <person name="Bukari Y."/>
            <person name="Meinhardt L.W."/>
            <person name="Bailey B.A."/>
            <person name="Cohen S.P."/>
        </authorList>
    </citation>
    <scope>NUCLEOTIDE SEQUENCE [LARGE SCALE GENOMIC DNA]</scope>
    <source>
        <strain evidence="8 9">MS-2</strain>
    </source>
</reference>
<feature type="compositionally biased region" description="Polar residues" evidence="6">
    <location>
        <begin position="130"/>
        <end position="140"/>
    </location>
</feature>
<sequence length="331" mass="35320">MGRRKIEIQPITRKNGLFKKAYELGVLCSVDVAVIIFEERSGHPVKLYQYCSSNIDDLVSRHQQHEGERDTRGPADFAGNAATKHEAEEDDIEEEDDIFQKRKRTSDGRIKTSSGYSDVTLGGDAAYGIRSQNPLSQSTGVMPLHNTGGHSPLRGGHLQALGGSALSRRPRIPTISTQSRQEPETGRNPNSTSSVSASYDYHSPSSASPFRPPAHQASTSSSFGMGISGDSFSNSSRSSQPPTRNVGSGGGGGSYPPRPSSSGYDAAGIYNPSMRHSHNSASGGSGGNNLFNFLDQDSPHGRSQTSGSFPGLDWPVHGSSNSSQHSGRRET</sequence>
<evidence type="ECO:0000256" key="3">
    <source>
        <dbReference type="ARBA" id="ARBA00023125"/>
    </source>
</evidence>
<evidence type="ECO:0000259" key="7">
    <source>
        <dbReference type="PROSITE" id="PS50066"/>
    </source>
</evidence>